<dbReference type="SUPFAM" id="SSF102114">
    <property type="entry name" value="Radical SAM enzymes"/>
    <property type="match status" value="1"/>
</dbReference>
<dbReference type="RefSeq" id="WP_066399417.1">
    <property type="nucleotide sequence ID" value="NZ_CP015378.1"/>
</dbReference>
<dbReference type="PANTHER" id="PTHR30352:SF2">
    <property type="entry name" value="ANAEROBIC RIBONUCLEOSIDE-TRIPHOSPHATE REDUCTASE-ACTIVATING PROTEIN"/>
    <property type="match status" value="1"/>
</dbReference>
<keyword evidence="2" id="KW-0004">4Fe-4S</keyword>
<keyword evidence="3" id="KW-0949">S-adenosyl-L-methionine</keyword>
<reference evidence="7 8" key="1">
    <citation type="submission" date="2016-04" db="EMBL/GenBank/DDBJ databases">
        <title>Complete genome sequence of Fictibacillus phosphorivorans G25-29, a strain toxic to nematodes.</title>
        <authorList>
            <person name="Zheng Z."/>
        </authorList>
    </citation>
    <scope>NUCLEOTIDE SEQUENCE [LARGE SCALE GENOMIC DNA]</scope>
    <source>
        <strain evidence="7 8">G25-29</strain>
    </source>
</reference>
<sequence>MELTIHRFLPVTTVEGPGKRFCLWVQGCSIRCEGCGVPWTWSKENGKIVSVIDLFEEIKRSKQDNRIEGITILGGEPFDQAEPLGELAVMVKEIGLTVMVFSGYLYENLKERKEAQNLLNAADLLIDGPFIKDKLDLTRPWVGSSNQRYHFLTKVYKHIENELESIQNKVEIRIGSDGVVSINGMATQHTLSDLFSQNHFKKVKNAPPDF</sequence>
<keyword evidence="6" id="KW-0411">Iron-sulfur</keyword>
<organism evidence="7 8">
    <name type="scientific">Fictibacillus phosphorivorans</name>
    <dbReference type="NCBI Taxonomy" id="1221500"/>
    <lineage>
        <taxon>Bacteria</taxon>
        <taxon>Bacillati</taxon>
        <taxon>Bacillota</taxon>
        <taxon>Bacilli</taxon>
        <taxon>Bacillales</taxon>
        <taxon>Fictibacillaceae</taxon>
        <taxon>Fictibacillus</taxon>
    </lineage>
</organism>
<dbReference type="SFLD" id="SFLDF00299">
    <property type="entry name" value="anaerobic_ribonucleoside-triph"/>
    <property type="match status" value="1"/>
</dbReference>
<dbReference type="SFLD" id="SFLDG01063">
    <property type="entry name" value="activating_enzymes__group_1"/>
    <property type="match status" value="1"/>
</dbReference>
<dbReference type="Pfam" id="PF13353">
    <property type="entry name" value="Fer4_12"/>
    <property type="match status" value="1"/>
</dbReference>
<dbReference type="InterPro" id="IPR058240">
    <property type="entry name" value="rSAM_sf"/>
</dbReference>
<proteinExistence type="predicted"/>
<name>A0A160IRU6_9BACL</name>
<dbReference type="InterPro" id="IPR007197">
    <property type="entry name" value="rSAM"/>
</dbReference>
<dbReference type="Proteomes" id="UP000076623">
    <property type="component" value="Chromosome"/>
</dbReference>
<dbReference type="SFLD" id="SFLDG01066">
    <property type="entry name" value="organic_radical-activating_enz"/>
    <property type="match status" value="1"/>
</dbReference>
<protein>
    <submittedName>
        <fullName evidence="7">Ribonucleoside-triphosphate reductase activating protein</fullName>
    </submittedName>
</protein>
<dbReference type="InterPro" id="IPR034457">
    <property type="entry name" value="Organic_radical-activating"/>
</dbReference>
<evidence type="ECO:0000256" key="5">
    <source>
        <dbReference type="ARBA" id="ARBA00023004"/>
    </source>
</evidence>
<comment type="cofactor">
    <cofactor evidence="1">
        <name>[4Fe-4S] cluster</name>
        <dbReference type="ChEBI" id="CHEBI:49883"/>
    </cofactor>
</comment>
<evidence type="ECO:0000256" key="6">
    <source>
        <dbReference type="ARBA" id="ARBA00023014"/>
    </source>
</evidence>
<gene>
    <name evidence="7" type="ORF">ABE65_020990</name>
</gene>
<evidence type="ECO:0000313" key="7">
    <source>
        <dbReference type="EMBL" id="ANC79146.1"/>
    </source>
</evidence>
<dbReference type="SFLD" id="SFLDS00029">
    <property type="entry name" value="Radical_SAM"/>
    <property type="match status" value="1"/>
</dbReference>
<accession>A0A160IRU6</accession>
<keyword evidence="4" id="KW-0479">Metal-binding</keyword>
<evidence type="ECO:0000256" key="1">
    <source>
        <dbReference type="ARBA" id="ARBA00001966"/>
    </source>
</evidence>
<dbReference type="AlphaFoldDB" id="A0A160IRU6"/>
<dbReference type="InterPro" id="IPR013785">
    <property type="entry name" value="Aldolase_TIM"/>
</dbReference>
<dbReference type="GO" id="GO:0004748">
    <property type="term" value="F:ribonucleoside-diphosphate reductase activity, thioredoxin disulfide as acceptor"/>
    <property type="evidence" value="ECO:0007669"/>
    <property type="project" value="TreeGrafter"/>
</dbReference>
<evidence type="ECO:0000256" key="3">
    <source>
        <dbReference type="ARBA" id="ARBA00022691"/>
    </source>
</evidence>
<dbReference type="InterPro" id="IPR012837">
    <property type="entry name" value="NrdG"/>
</dbReference>
<dbReference type="PANTHER" id="PTHR30352">
    <property type="entry name" value="PYRUVATE FORMATE-LYASE-ACTIVATING ENZYME"/>
    <property type="match status" value="1"/>
</dbReference>
<keyword evidence="8" id="KW-1185">Reference proteome</keyword>
<dbReference type="GO" id="GO:0051539">
    <property type="term" value="F:4 iron, 4 sulfur cluster binding"/>
    <property type="evidence" value="ECO:0007669"/>
    <property type="project" value="UniProtKB-KW"/>
</dbReference>
<evidence type="ECO:0000313" key="8">
    <source>
        <dbReference type="Proteomes" id="UP000076623"/>
    </source>
</evidence>
<dbReference type="CDD" id="cd01335">
    <property type="entry name" value="Radical_SAM"/>
    <property type="match status" value="1"/>
</dbReference>
<evidence type="ECO:0000256" key="4">
    <source>
        <dbReference type="ARBA" id="ARBA00022723"/>
    </source>
</evidence>
<dbReference type="EMBL" id="CP015378">
    <property type="protein sequence ID" value="ANC79146.1"/>
    <property type="molecule type" value="Genomic_DNA"/>
</dbReference>
<dbReference type="KEGG" id="fpn:ABE65_020990"/>
<keyword evidence="5" id="KW-0408">Iron</keyword>
<dbReference type="GO" id="GO:0046872">
    <property type="term" value="F:metal ion binding"/>
    <property type="evidence" value="ECO:0007669"/>
    <property type="project" value="UniProtKB-KW"/>
</dbReference>
<evidence type="ECO:0000256" key="2">
    <source>
        <dbReference type="ARBA" id="ARBA00022485"/>
    </source>
</evidence>
<dbReference type="Gene3D" id="3.20.20.70">
    <property type="entry name" value="Aldolase class I"/>
    <property type="match status" value="1"/>
</dbReference>
<dbReference type="STRING" id="1221500.ABE65_020990"/>
<dbReference type="GO" id="GO:0043365">
    <property type="term" value="F:[formate-C-acetyltransferase]-activating enzyme activity"/>
    <property type="evidence" value="ECO:0007669"/>
    <property type="project" value="InterPro"/>
</dbReference>